<accession>A0ABT5E2A7</accession>
<organism evidence="2 3">
    <name type="scientific">Nannocystis bainbridge</name>
    <dbReference type="NCBI Taxonomy" id="2995303"/>
    <lineage>
        <taxon>Bacteria</taxon>
        <taxon>Pseudomonadati</taxon>
        <taxon>Myxococcota</taxon>
        <taxon>Polyangia</taxon>
        <taxon>Nannocystales</taxon>
        <taxon>Nannocystaceae</taxon>
        <taxon>Nannocystis</taxon>
    </lineage>
</organism>
<reference evidence="2 3" key="1">
    <citation type="submission" date="2022-11" db="EMBL/GenBank/DDBJ databases">
        <title>Minimal conservation of predation-associated metabolite biosynthetic gene clusters underscores biosynthetic potential of Myxococcota including descriptions for ten novel species: Archangium lansinium sp. nov., Myxococcus landrumus sp. nov., Nannocystis bai.</title>
        <authorList>
            <person name="Ahearne A."/>
            <person name="Stevens C."/>
            <person name="Dowd S."/>
        </authorList>
    </citation>
    <scope>NUCLEOTIDE SEQUENCE [LARGE SCALE GENOMIC DNA]</scope>
    <source>
        <strain evidence="2 3">BB15-2</strain>
    </source>
</reference>
<dbReference type="EMBL" id="JAQNDL010000002">
    <property type="protein sequence ID" value="MDC0719088.1"/>
    <property type="molecule type" value="Genomic_DNA"/>
</dbReference>
<gene>
    <name evidence="2" type="ORF">POL25_19440</name>
</gene>
<name>A0ABT5E2A7_9BACT</name>
<sequence length="257" mass="27929">MLYVGIALAVAVLLGLIALSSRKSADRSPPDADEAPARPTPVKQPKRHLIVNPTTSFESLAASLARTGFKILEEKSGEPTSASWDAGAGVVHYTYEPELGLRKLEIEAPVDACASILDDIVNGNAYVSTISYQLGDMLDPAKPAKELLFAIRGAGWIGRGDDHCYYWQKVGKLREHSDPQVAAEARRVYDALVAEAGGKPIPAGPATLYITWTRSGADYVAKFRGNKWVYKPDGTVLLDGQPLDEKILEWPARWSRA</sequence>
<feature type="region of interest" description="Disordered" evidence="1">
    <location>
        <begin position="23"/>
        <end position="46"/>
    </location>
</feature>
<evidence type="ECO:0000313" key="2">
    <source>
        <dbReference type="EMBL" id="MDC0719088.1"/>
    </source>
</evidence>
<evidence type="ECO:0000313" key="3">
    <source>
        <dbReference type="Proteomes" id="UP001221686"/>
    </source>
</evidence>
<dbReference type="RefSeq" id="WP_272087599.1">
    <property type="nucleotide sequence ID" value="NZ_JAQNDL010000002.1"/>
</dbReference>
<keyword evidence="3" id="KW-1185">Reference proteome</keyword>
<dbReference type="Proteomes" id="UP001221686">
    <property type="component" value="Unassembled WGS sequence"/>
</dbReference>
<comment type="caution">
    <text evidence="2">The sequence shown here is derived from an EMBL/GenBank/DDBJ whole genome shotgun (WGS) entry which is preliminary data.</text>
</comment>
<evidence type="ECO:0000256" key="1">
    <source>
        <dbReference type="SAM" id="MobiDB-lite"/>
    </source>
</evidence>
<protein>
    <submittedName>
        <fullName evidence="2">Uncharacterized protein</fullName>
    </submittedName>
</protein>
<proteinExistence type="predicted"/>